<evidence type="ECO:0000256" key="2">
    <source>
        <dbReference type="ARBA" id="ARBA00022427"/>
    </source>
</evidence>
<gene>
    <name evidence="9" type="ORF">ILYODFUR_026541</name>
</gene>
<keyword evidence="10" id="KW-1185">Reference proteome</keyword>
<keyword evidence="3 8" id="KW-1003">Cell membrane</keyword>
<dbReference type="PRINTS" id="PR01077">
    <property type="entry name" value="CLAUDIN"/>
</dbReference>
<evidence type="ECO:0000313" key="10">
    <source>
        <dbReference type="Proteomes" id="UP001482620"/>
    </source>
</evidence>
<feature type="transmembrane region" description="Helical" evidence="8">
    <location>
        <begin position="12"/>
        <end position="30"/>
    </location>
</feature>
<evidence type="ECO:0000256" key="8">
    <source>
        <dbReference type="RuleBase" id="RU060637"/>
    </source>
</evidence>
<proteinExistence type="inferred from homology"/>
<keyword evidence="2 8" id="KW-0796">Tight junction</keyword>
<feature type="transmembrane region" description="Helical" evidence="8">
    <location>
        <begin position="162"/>
        <end position="181"/>
    </location>
</feature>
<evidence type="ECO:0000256" key="3">
    <source>
        <dbReference type="ARBA" id="ARBA00022475"/>
    </source>
</evidence>
<keyword evidence="5 8" id="KW-0965">Cell junction</keyword>
<dbReference type="Proteomes" id="UP001482620">
    <property type="component" value="Unassembled WGS sequence"/>
</dbReference>
<dbReference type="InterPro" id="IPR017974">
    <property type="entry name" value="Claudin_CS"/>
</dbReference>
<dbReference type="EMBL" id="JAHRIQ010026542">
    <property type="protein sequence ID" value="MEQ2230175.1"/>
    <property type="molecule type" value="Genomic_DNA"/>
</dbReference>
<dbReference type="Pfam" id="PF00822">
    <property type="entry name" value="PMP22_Claudin"/>
    <property type="match status" value="1"/>
</dbReference>
<feature type="transmembrane region" description="Helical" evidence="8">
    <location>
        <begin position="114"/>
        <end position="142"/>
    </location>
</feature>
<organism evidence="9 10">
    <name type="scientific">Ilyodon furcidens</name>
    <name type="common">goldbreast splitfin</name>
    <dbReference type="NCBI Taxonomy" id="33524"/>
    <lineage>
        <taxon>Eukaryota</taxon>
        <taxon>Metazoa</taxon>
        <taxon>Chordata</taxon>
        <taxon>Craniata</taxon>
        <taxon>Vertebrata</taxon>
        <taxon>Euteleostomi</taxon>
        <taxon>Actinopterygii</taxon>
        <taxon>Neopterygii</taxon>
        <taxon>Teleostei</taxon>
        <taxon>Neoteleostei</taxon>
        <taxon>Acanthomorphata</taxon>
        <taxon>Ovalentaria</taxon>
        <taxon>Atherinomorphae</taxon>
        <taxon>Cyprinodontiformes</taxon>
        <taxon>Goodeidae</taxon>
        <taxon>Ilyodon</taxon>
    </lineage>
</organism>
<protein>
    <recommendedName>
        <fullName evidence="8">Claudin</fullName>
    </recommendedName>
</protein>
<dbReference type="InterPro" id="IPR006187">
    <property type="entry name" value="Claudin"/>
</dbReference>
<evidence type="ECO:0000256" key="4">
    <source>
        <dbReference type="ARBA" id="ARBA00022692"/>
    </source>
</evidence>
<dbReference type="PROSITE" id="PS01346">
    <property type="entry name" value="CLAUDIN"/>
    <property type="match status" value="1"/>
</dbReference>
<evidence type="ECO:0000256" key="1">
    <source>
        <dbReference type="ARBA" id="ARBA00008295"/>
    </source>
</evidence>
<comment type="caution">
    <text evidence="9">The sequence shown here is derived from an EMBL/GenBank/DDBJ whole genome shotgun (WGS) entry which is preliminary data.</text>
</comment>
<feature type="transmembrane region" description="Helical" evidence="8">
    <location>
        <begin position="79"/>
        <end position="102"/>
    </location>
</feature>
<name>A0ABV0TBA1_9TELE</name>
<evidence type="ECO:0000256" key="7">
    <source>
        <dbReference type="ARBA" id="ARBA00023136"/>
    </source>
</evidence>
<reference evidence="9 10" key="1">
    <citation type="submission" date="2021-06" db="EMBL/GenBank/DDBJ databases">
        <authorList>
            <person name="Palmer J.M."/>
        </authorList>
    </citation>
    <scope>NUCLEOTIDE SEQUENCE [LARGE SCALE GENOMIC DNA]</scope>
    <source>
        <strain evidence="10">if_2019</strain>
        <tissue evidence="9">Muscle</tissue>
    </source>
</reference>
<evidence type="ECO:0000256" key="5">
    <source>
        <dbReference type="ARBA" id="ARBA00022949"/>
    </source>
</evidence>
<comment type="function">
    <text evidence="8">Claudins function as major constituents of the tight junction complexes that regulate the permeability of epithelia.</text>
</comment>
<dbReference type="PANTHER" id="PTHR12002">
    <property type="entry name" value="CLAUDIN"/>
    <property type="match status" value="1"/>
</dbReference>
<accession>A0ABV0TBA1</accession>
<keyword evidence="6 8" id="KW-1133">Transmembrane helix</keyword>
<dbReference type="PROSITE" id="PS51257">
    <property type="entry name" value="PROKAR_LIPOPROTEIN"/>
    <property type="match status" value="1"/>
</dbReference>
<dbReference type="InterPro" id="IPR004031">
    <property type="entry name" value="PMP22/EMP/MP20/Claudin"/>
</dbReference>
<keyword evidence="4 8" id="KW-0812">Transmembrane</keyword>
<evidence type="ECO:0000256" key="6">
    <source>
        <dbReference type="ARBA" id="ARBA00022989"/>
    </source>
</evidence>
<evidence type="ECO:0000313" key="9">
    <source>
        <dbReference type="EMBL" id="MEQ2230175.1"/>
    </source>
</evidence>
<dbReference type="Gene3D" id="1.20.140.150">
    <property type="match status" value="1"/>
</dbReference>
<comment type="similarity">
    <text evidence="1 8">Belongs to the claudin family.</text>
</comment>
<keyword evidence="7 8" id="KW-0472">Membrane</keyword>
<comment type="subcellular location">
    <subcellularLocation>
        <location evidence="8">Cell junction</location>
        <location evidence="8">Tight junction</location>
    </subcellularLocation>
    <subcellularLocation>
        <location evidence="8">Cell membrane</location>
        <topology evidence="8">Multi-pass membrane protein</topology>
    </subcellularLocation>
</comment>
<sequence>MGRVSKEVSGQVISFIGLLLAAVSCGVPMWRVTTYIGANIVTGQIVWDGLWMNCVMQSTGQMQCKLNESLMRLSQDLQAARALVIICLVCGFVGFMITFIGAKCTSCLKKDASNATVVIIGGCLIILAAILILVPVCWSAAISISDFQSVLTIETQKREIGGSIYIGWASAAFLLIGGIILTTSCPPNKPGIPGYGAPMYPYGPANTAVYAPVYAPPGSQPYTGTYSGTYAPAKPYAAPTTYSPRQYL</sequence>